<comment type="subunit">
    <text evidence="4">Homodimer.</text>
</comment>
<dbReference type="GO" id="GO:0003700">
    <property type="term" value="F:DNA-binding transcription factor activity"/>
    <property type="evidence" value="ECO:0007669"/>
    <property type="project" value="InterPro"/>
</dbReference>
<evidence type="ECO:0000313" key="12">
    <source>
        <dbReference type="EMBL" id="SEO42404.1"/>
    </source>
</evidence>
<evidence type="ECO:0000256" key="1">
    <source>
        <dbReference type="ARBA" id="ARBA00001933"/>
    </source>
</evidence>
<dbReference type="CDD" id="cd00609">
    <property type="entry name" value="AAT_like"/>
    <property type="match status" value="1"/>
</dbReference>
<evidence type="ECO:0000313" key="13">
    <source>
        <dbReference type="Proteomes" id="UP000198847"/>
    </source>
</evidence>
<keyword evidence="7" id="KW-0663">Pyridoxal phosphate</keyword>
<dbReference type="Gene3D" id="1.10.10.10">
    <property type="entry name" value="Winged helix-like DNA-binding domain superfamily/Winged helix DNA-binding domain"/>
    <property type="match status" value="1"/>
</dbReference>
<dbReference type="GO" id="GO:0008483">
    <property type="term" value="F:transaminase activity"/>
    <property type="evidence" value="ECO:0007669"/>
    <property type="project" value="UniProtKB-KW"/>
</dbReference>
<dbReference type="Gene3D" id="3.40.640.10">
    <property type="entry name" value="Type I PLP-dependent aspartate aminotransferase-like (Major domain)"/>
    <property type="match status" value="1"/>
</dbReference>
<dbReference type="PRINTS" id="PR00035">
    <property type="entry name" value="HTHGNTR"/>
</dbReference>
<dbReference type="InterPro" id="IPR036390">
    <property type="entry name" value="WH_DNA-bd_sf"/>
</dbReference>
<dbReference type="CDD" id="cd07377">
    <property type="entry name" value="WHTH_GntR"/>
    <property type="match status" value="1"/>
</dbReference>
<organism evidence="12 13">
    <name type="scientific">Propionispora vibrioides</name>
    <dbReference type="NCBI Taxonomy" id="112903"/>
    <lineage>
        <taxon>Bacteria</taxon>
        <taxon>Bacillati</taxon>
        <taxon>Bacillota</taxon>
        <taxon>Negativicutes</taxon>
        <taxon>Selenomonadales</taxon>
        <taxon>Sporomusaceae</taxon>
        <taxon>Propionispora</taxon>
    </lineage>
</organism>
<proteinExistence type="inferred from homology"/>
<keyword evidence="13" id="KW-1185">Reference proteome</keyword>
<dbReference type="Gene3D" id="3.90.1150.10">
    <property type="entry name" value="Aspartate Aminotransferase, domain 1"/>
    <property type="match status" value="1"/>
</dbReference>
<sequence length="521" mass="58775">MVIGGYQSSYIKGDKMCIQLNRQAETPIYLQIKNQIRDMIVAEVLPEDFLLPPERSLARTLGVNRSTVMKAYQELKADGLIVSHVGQGTVVVPQVFKPSMPRERQVRELPWYQFFNENITTNSEHLISDIMSLTNCDKVISFAGGFPDPTLFPMEQLEALQGELFKTAQCMLYSHSPVEGNPALRESICQLLARRQMTVPSREIGILSGSQQGLDFVARIFINPGDTVVVEEPSFFGAIQIFRSAGARVIGVPIDKEGIRTDMLEALLIRHKPKFIYTLPTFQNPSGVTMTMARRSQVLTLAYQYQVPVVEDDPYGELPFEGVSLPPLKALDRHGYVIYLSTFSKVLFLGLRVGWVVAAPAIISKFAHLKQLTDLHVNTPSQLLLDQYIRSGLYEKHLLLLRQEYAAKRDCMLAALEKYRVPGVSWEKPAGGYYIWCRLPKQISRHKLVANAARRGVIFLPGEVCYPDGTQGESFARLNYTFAQPEEIQKGINQLMQAVQESMQLVEEPEWDMGSYIRPIV</sequence>
<evidence type="ECO:0000256" key="6">
    <source>
        <dbReference type="ARBA" id="ARBA00022679"/>
    </source>
</evidence>
<protein>
    <submittedName>
        <fullName evidence="12">DNA-binding transcriptional regulator, MocR family, contains an aminotransferase domain</fullName>
    </submittedName>
</protein>
<comment type="similarity">
    <text evidence="2">In the C-terminal section; belongs to the class-I pyridoxal-phosphate-dependent aminotransferase family.</text>
</comment>
<keyword evidence="5 12" id="KW-0032">Aminotransferase</keyword>
<accession>A0A1H8PL12</accession>
<dbReference type="InterPro" id="IPR004839">
    <property type="entry name" value="Aminotransferase_I/II_large"/>
</dbReference>
<dbReference type="SMART" id="SM00345">
    <property type="entry name" value="HTH_GNTR"/>
    <property type="match status" value="1"/>
</dbReference>
<dbReference type="InterPro" id="IPR015422">
    <property type="entry name" value="PyrdxlP-dep_Trfase_small"/>
</dbReference>
<dbReference type="InterPro" id="IPR036388">
    <property type="entry name" value="WH-like_DNA-bd_sf"/>
</dbReference>
<dbReference type="InterPro" id="IPR015424">
    <property type="entry name" value="PyrdxlP-dep_Trfase"/>
</dbReference>
<evidence type="ECO:0000259" key="11">
    <source>
        <dbReference type="PROSITE" id="PS50949"/>
    </source>
</evidence>
<keyword evidence="8" id="KW-0805">Transcription regulation</keyword>
<dbReference type="Pfam" id="PF00155">
    <property type="entry name" value="Aminotran_1_2"/>
    <property type="match status" value="1"/>
</dbReference>
<dbReference type="InterPro" id="IPR015421">
    <property type="entry name" value="PyrdxlP-dep_Trfase_major"/>
</dbReference>
<dbReference type="FunFam" id="3.40.640.10:FF:000053">
    <property type="entry name" value="Aminotransferase, class I"/>
    <property type="match status" value="1"/>
</dbReference>
<gene>
    <name evidence="12" type="ORF">SAMN04490178_1026</name>
</gene>
<dbReference type="PROSITE" id="PS50949">
    <property type="entry name" value="HTH_GNTR"/>
    <property type="match status" value="1"/>
</dbReference>
<dbReference type="GO" id="GO:0003677">
    <property type="term" value="F:DNA binding"/>
    <property type="evidence" value="ECO:0007669"/>
    <property type="project" value="UniProtKB-KW"/>
</dbReference>
<reference evidence="12 13" key="1">
    <citation type="submission" date="2016-10" db="EMBL/GenBank/DDBJ databases">
        <authorList>
            <person name="de Groot N.N."/>
        </authorList>
    </citation>
    <scope>NUCLEOTIDE SEQUENCE [LARGE SCALE GENOMIC DNA]</scope>
    <source>
        <strain evidence="12 13">DSM 13305</strain>
    </source>
</reference>
<dbReference type="SUPFAM" id="SSF53383">
    <property type="entry name" value="PLP-dependent transferases"/>
    <property type="match status" value="1"/>
</dbReference>
<keyword evidence="10" id="KW-0804">Transcription</keyword>
<evidence type="ECO:0000256" key="9">
    <source>
        <dbReference type="ARBA" id="ARBA00023125"/>
    </source>
</evidence>
<dbReference type="RefSeq" id="WP_091743729.1">
    <property type="nucleotide sequence ID" value="NZ_FODY01000002.1"/>
</dbReference>
<dbReference type="PANTHER" id="PTHR46577">
    <property type="entry name" value="HTH-TYPE TRANSCRIPTIONAL REGULATORY PROTEIN GABR"/>
    <property type="match status" value="1"/>
</dbReference>
<evidence type="ECO:0000256" key="8">
    <source>
        <dbReference type="ARBA" id="ARBA00023015"/>
    </source>
</evidence>
<feature type="domain" description="HTH gntR-type" evidence="11">
    <location>
        <begin position="26"/>
        <end position="94"/>
    </location>
</feature>
<dbReference type="Pfam" id="PF00392">
    <property type="entry name" value="GntR"/>
    <property type="match status" value="1"/>
</dbReference>
<keyword evidence="9 12" id="KW-0238">DNA-binding</keyword>
<dbReference type="PANTHER" id="PTHR46577:SF2">
    <property type="entry name" value="TRANSCRIPTIONAL REGULATORY PROTEIN"/>
    <property type="match status" value="1"/>
</dbReference>
<name>A0A1H8PL12_9FIRM</name>
<comment type="similarity">
    <text evidence="3">Belongs to the class-I pyridoxal-phosphate-dependent aminotransferase family.</text>
</comment>
<dbReference type="STRING" id="112903.SAMN04490178_1026"/>
<dbReference type="InterPro" id="IPR051446">
    <property type="entry name" value="HTH_trans_reg/aminotransferase"/>
</dbReference>
<evidence type="ECO:0000256" key="10">
    <source>
        <dbReference type="ARBA" id="ARBA00023163"/>
    </source>
</evidence>
<evidence type="ECO:0000256" key="3">
    <source>
        <dbReference type="ARBA" id="ARBA00007441"/>
    </source>
</evidence>
<evidence type="ECO:0000256" key="2">
    <source>
        <dbReference type="ARBA" id="ARBA00005384"/>
    </source>
</evidence>
<evidence type="ECO:0000256" key="5">
    <source>
        <dbReference type="ARBA" id="ARBA00022576"/>
    </source>
</evidence>
<evidence type="ECO:0000256" key="4">
    <source>
        <dbReference type="ARBA" id="ARBA00011738"/>
    </source>
</evidence>
<dbReference type="Proteomes" id="UP000198847">
    <property type="component" value="Unassembled WGS sequence"/>
</dbReference>
<dbReference type="InterPro" id="IPR000524">
    <property type="entry name" value="Tscrpt_reg_HTH_GntR"/>
</dbReference>
<dbReference type="SUPFAM" id="SSF46785">
    <property type="entry name" value="Winged helix' DNA-binding domain"/>
    <property type="match status" value="1"/>
</dbReference>
<dbReference type="OrthoDB" id="9802328at2"/>
<dbReference type="EMBL" id="FODY01000002">
    <property type="protein sequence ID" value="SEO42404.1"/>
    <property type="molecule type" value="Genomic_DNA"/>
</dbReference>
<keyword evidence="6 12" id="KW-0808">Transferase</keyword>
<evidence type="ECO:0000256" key="7">
    <source>
        <dbReference type="ARBA" id="ARBA00022898"/>
    </source>
</evidence>
<dbReference type="AlphaFoldDB" id="A0A1H8PL12"/>
<comment type="cofactor">
    <cofactor evidence="1">
        <name>pyridoxal 5'-phosphate</name>
        <dbReference type="ChEBI" id="CHEBI:597326"/>
    </cofactor>
</comment>
<dbReference type="GO" id="GO:0030170">
    <property type="term" value="F:pyridoxal phosphate binding"/>
    <property type="evidence" value="ECO:0007669"/>
    <property type="project" value="InterPro"/>
</dbReference>